<dbReference type="EMBL" id="JAVBID010000010">
    <property type="protein sequence ID" value="MDV2424528.1"/>
    <property type="molecule type" value="Genomic_DNA"/>
</dbReference>
<evidence type="ECO:0000313" key="3">
    <source>
        <dbReference type="Proteomes" id="UP001185631"/>
    </source>
</evidence>
<keyword evidence="3" id="KW-1185">Reference proteome</keyword>
<sequence length="206" mass="23294">MSKWQVTSVGEWQWRPDSKGKFGEGFFIEDASKGAPAHAYCIIDNGTQRLSLELVFTDFGRYEVEGIVAFDPENSYISSSTLRQLPLSRLANEATTKLREYYGSTFGRGIKPIPTVPEHVINEWPRGNTSLVLEWVRDVYQAALNAGVPPTRTVSEQFGVSRDRAAYMVRRARELGVLQVSSENHPGKRTTKHAKKETTRRTDRDD</sequence>
<feature type="compositionally biased region" description="Basic and acidic residues" evidence="1">
    <location>
        <begin position="196"/>
        <end position="206"/>
    </location>
</feature>
<reference evidence="2 3" key="1">
    <citation type="submission" date="2023-08" db="EMBL/GenBank/DDBJ databases">
        <title>Genomic characterization of the C. tuberculostearicum species complex, a ubiquitous member of the human skin microbiome.</title>
        <authorList>
            <person name="Ahmed N."/>
            <person name="Deming C."/>
            <person name="Conlan S."/>
            <person name="Segre J."/>
        </authorList>
    </citation>
    <scope>NUCLEOTIDE SEQUENCE [LARGE SCALE GENOMIC DNA]</scope>
    <source>
        <strain evidence="2 3">CTNIH19</strain>
    </source>
</reference>
<gene>
    <name evidence="2" type="ORF">RAE13_08925</name>
</gene>
<evidence type="ECO:0000313" key="2">
    <source>
        <dbReference type="EMBL" id="MDV2424528.1"/>
    </source>
</evidence>
<evidence type="ECO:0008006" key="4">
    <source>
        <dbReference type="Google" id="ProtNLM"/>
    </source>
</evidence>
<feature type="region of interest" description="Disordered" evidence="1">
    <location>
        <begin position="180"/>
        <end position="206"/>
    </location>
</feature>
<dbReference type="Proteomes" id="UP001185631">
    <property type="component" value="Unassembled WGS sequence"/>
</dbReference>
<accession>A0ABU3W8Z2</accession>
<comment type="caution">
    <text evidence="2">The sequence shown here is derived from an EMBL/GenBank/DDBJ whole genome shotgun (WGS) entry which is preliminary data.</text>
</comment>
<organism evidence="2 3">
    <name type="scientific">Corynebacterium curieae</name>
    <dbReference type="NCBI Taxonomy" id="2913500"/>
    <lineage>
        <taxon>Bacteria</taxon>
        <taxon>Bacillati</taxon>
        <taxon>Actinomycetota</taxon>
        <taxon>Actinomycetes</taxon>
        <taxon>Mycobacteriales</taxon>
        <taxon>Corynebacteriaceae</taxon>
        <taxon>Corynebacterium</taxon>
    </lineage>
</organism>
<evidence type="ECO:0000256" key="1">
    <source>
        <dbReference type="SAM" id="MobiDB-lite"/>
    </source>
</evidence>
<protein>
    <recommendedName>
        <fullName evidence="4">DNA-binding protein</fullName>
    </recommendedName>
</protein>
<dbReference type="RefSeq" id="WP_316987111.1">
    <property type="nucleotide sequence ID" value="NZ_JAVBID010000010.1"/>
</dbReference>
<proteinExistence type="predicted"/>
<name>A0ABU3W8Z2_9CORY</name>